<dbReference type="PANTHER" id="PTHR45617:SF165">
    <property type="entry name" value="COMMON DPR-INTERACTING PROTEIN-RELATED"/>
    <property type="match status" value="1"/>
</dbReference>
<evidence type="ECO:0000313" key="6">
    <source>
        <dbReference type="Proteomes" id="UP000075884"/>
    </source>
</evidence>
<evidence type="ECO:0000313" key="5">
    <source>
        <dbReference type="EnsemblMetazoa" id="ADIR003209-PA"/>
    </source>
</evidence>
<keyword evidence="1" id="KW-0433">Leucine-rich repeat</keyword>
<keyword evidence="3" id="KW-0472">Membrane</keyword>
<dbReference type="Proteomes" id="UP000075884">
    <property type="component" value="Unassembled WGS sequence"/>
</dbReference>
<reference evidence="6" key="1">
    <citation type="submission" date="2013-03" db="EMBL/GenBank/DDBJ databases">
        <title>The Genome Sequence of Anopheles dirus WRAIR2.</title>
        <authorList>
            <consortium name="The Broad Institute Genomics Platform"/>
            <person name="Neafsey D.E."/>
            <person name="Walton C."/>
            <person name="Walker B."/>
            <person name="Young S.K."/>
            <person name="Zeng Q."/>
            <person name="Gargeya S."/>
            <person name="Fitzgerald M."/>
            <person name="Haas B."/>
            <person name="Abouelleil A."/>
            <person name="Allen A.W."/>
            <person name="Alvarado L."/>
            <person name="Arachchi H.M."/>
            <person name="Berlin A.M."/>
            <person name="Chapman S.B."/>
            <person name="Gainer-Dewar J."/>
            <person name="Goldberg J."/>
            <person name="Griggs A."/>
            <person name="Gujja S."/>
            <person name="Hansen M."/>
            <person name="Howarth C."/>
            <person name="Imamovic A."/>
            <person name="Ireland A."/>
            <person name="Larimer J."/>
            <person name="McCowan C."/>
            <person name="Murphy C."/>
            <person name="Pearson M."/>
            <person name="Poon T.W."/>
            <person name="Priest M."/>
            <person name="Roberts A."/>
            <person name="Saif S."/>
            <person name="Shea T."/>
            <person name="Sisk P."/>
            <person name="Sykes S."/>
            <person name="Wortman J."/>
            <person name="Nusbaum C."/>
            <person name="Birren B."/>
        </authorList>
    </citation>
    <scope>NUCLEOTIDE SEQUENCE [LARGE SCALE GENOMIC DNA]</scope>
    <source>
        <strain evidence="6">WRAIR2</strain>
    </source>
</reference>
<keyword evidence="6" id="KW-1185">Reference proteome</keyword>
<evidence type="ECO:0008006" key="7">
    <source>
        <dbReference type="Google" id="ProtNLM"/>
    </source>
</evidence>
<evidence type="ECO:0000256" key="1">
    <source>
        <dbReference type="ARBA" id="ARBA00022614"/>
    </source>
</evidence>
<dbReference type="EnsemblMetazoa" id="ADIR003209-RA">
    <property type="protein sequence ID" value="ADIR003209-PA"/>
    <property type="gene ID" value="ADIR003209"/>
</dbReference>
<keyword evidence="3" id="KW-1133">Transmembrane helix</keyword>
<dbReference type="AlphaFoldDB" id="A0A182N6D7"/>
<proteinExistence type="predicted"/>
<keyword evidence="3" id="KW-0812">Transmembrane</keyword>
<accession>A0A182N6D7</accession>
<dbReference type="VEuPathDB" id="VectorBase:ADIR003209"/>
<dbReference type="PROSITE" id="PS51450">
    <property type="entry name" value="LRR"/>
    <property type="match status" value="1"/>
</dbReference>
<keyword evidence="4" id="KW-0732">Signal</keyword>
<protein>
    <recommendedName>
        <fullName evidence="7">Leucine rich immune protein (Coil-less)</fullName>
    </recommendedName>
</protein>
<dbReference type="SUPFAM" id="SSF52075">
    <property type="entry name" value="Outer arm dynein light chain 1"/>
    <property type="match status" value="1"/>
</dbReference>
<reference evidence="5" key="2">
    <citation type="submission" date="2020-05" db="UniProtKB">
        <authorList>
            <consortium name="EnsemblMetazoa"/>
        </authorList>
    </citation>
    <scope>IDENTIFICATION</scope>
    <source>
        <strain evidence="5">WRAIR2</strain>
    </source>
</reference>
<dbReference type="InterPro" id="IPR032675">
    <property type="entry name" value="LRR_dom_sf"/>
</dbReference>
<dbReference type="PANTHER" id="PTHR45617">
    <property type="entry name" value="LEUCINE RICH REPEAT FAMILY PROTEIN"/>
    <property type="match status" value="1"/>
</dbReference>
<feature type="chain" id="PRO_5008129405" description="Leucine rich immune protein (Coil-less)" evidence="4">
    <location>
        <begin position="17"/>
        <end position="338"/>
    </location>
</feature>
<feature type="signal peptide" evidence="4">
    <location>
        <begin position="1"/>
        <end position="16"/>
    </location>
</feature>
<feature type="transmembrane region" description="Helical" evidence="3">
    <location>
        <begin position="310"/>
        <end position="331"/>
    </location>
</feature>
<sequence>MKCFLVAAQLLAIVAGNFTNQPWEHKCDPGSEIYACTVANFLYRPGRIHSTLQMPVTVRKVRLAHPPSKVLLERNTILAYDAVLHTSLHRPKAVQIRFTTLEYVEISVDLEYADFHGNSIKALAAPEVGEVPYALRYLDVSGNKLETIANFSTLVRLETLLLTNNYLATVDGSVLRRLTQLSGLHVGSNMLEQFPLADLPGTLEWLVLRMNLLTPMNLTGVQLPALQVLSLAHNYYDEPDVEDLLVVAPKLKVLLLAGNDIAKELALKIADTLRHAGVAVDKLTPSEDAYEEEMQDHYRSSQMHEVREHIFATLLAIGNGCVMVWGGFRVYRARYSQQ</sequence>
<organism evidence="5 6">
    <name type="scientific">Anopheles dirus</name>
    <dbReference type="NCBI Taxonomy" id="7168"/>
    <lineage>
        <taxon>Eukaryota</taxon>
        <taxon>Metazoa</taxon>
        <taxon>Ecdysozoa</taxon>
        <taxon>Arthropoda</taxon>
        <taxon>Hexapoda</taxon>
        <taxon>Insecta</taxon>
        <taxon>Pterygota</taxon>
        <taxon>Neoptera</taxon>
        <taxon>Endopterygota</taxon>
        <taxon>Diptera</taxon>
        <taxon>Nematocera</taxon>
        <taxon>Culicoidea</taxon>
        <taxon>Culicidae</taxon>
        <taxon>Anophelinae</taxon>
        <taxon>Anopheles</taxon>
    </lineage>
</organism>
<dbReference type="STRING" id="7168.A0A182N6D7"/>
<evidence type="ECO:0000256" key="4">
    <source>
        <dbReference type="SAM" id="SignalP"/>
    </source>
</evidence>
<dbReference type="Gene3D" id="3.80.10.10">
    <property type="entry name" value="Ribonuclease Inhibitor"/>
    <property type="match status" value="1"/>
</dbReference>
<name>A0A182N6D7_9DIPT</name>
<keyword evidence="2" id="KW-0677">Repeat</keyword>
<evidence type="ECO:0000256" key="2">
    <source>
        <dbReference type="ARBA" id="ARBA00022737"/>
    </source>
</evidence>
<dbReference type="InterPro" id="IPR001611">
    <property type="entry name" value="Leu-rich_rpt"/>
</dbReference>
<evidence type="ECO:0000256" key="3">
    <source>
        <dbReference type="SAM" id="Phobius"/>
    </source>
</evidence>